<sequence length="166" mass="19449">MESIFQFQVITPRWMILRDKNFYMRFVHRNITTVIITDFLINIRSRFNLGTYNCFCFAAFIHYAFLKPGWSCERKSYKNLTGLLYTGAIAVGCFADCALYIIRYRTTGDQFIWMAVLHAIIGTQTVGCFLNYFDKLTMAVDEKIPFDEFIDDDRQLMYNGGQVVEN</sequence>
<evidence type="ECO:0000256" key="1">
    <source>
        <dbReference type="SAM" id="Phobius"/>
    </source>
</evidence>
<dbReference type="Proteomes" id="UP001054837">
    <property type="component" value="Unassembled WGS sequence"/>
</dbReference>
<evidence type="ECO:0000313" key="3">
    <source>
        <dbReference type="Proteomes" id="UP001054837"/>
    </source>
</evidence>
<dbReference type="AlphaFoldDB" id="A0AAV4WEI6"/>
<feature type="transmembrane region" description="Helical" evidence="1">
    <location>
        <begin position="49"/>
        <end position="70"/>
    </location>
</feature>
<name>A0AAV4WEI6_9ARAC</name>
<gene>
    <name evidence="2" type="ORF">CDAR_19131</name>
</gene>
<keyword evidence="1" id="KW-0472">Membrane</keyword>
<keyword evidence="1" id="KW-0812">Transmembrane</keyword>
<dbReference type="EMBL" id="BPLQ01014490">
    <property type="protein sequence ID" value="GIY80239.1"/>
    <property type="molecule type" value="Genomic_DNA"/>
</dbReference>
<proteinExistence type="predicted"/>
<feature type="transmembrane region" description="Helical" evidence="1">
    <location>
        <begin position="110"/>
        <end position="133"/>
    </location>
</feature>
<organism evidence="2 3">
    <name type="scientific">Caerostris darwini</name>
    <dbReference type="NCBI Taxonomy" id="1538125"/>
    <lineage>
        <taxon>Eukaryota</taxon>
        <taxon>Metazoa</taxon>
        <taxon>Ecdysozoa</taxon>
        <taxon>Arthropoda</taxon>
        <taxon>Chelicerata</taxon>
        <taxon>Arachnida</taxon>
        <taxon>Araneae</taxon>
        <taxon>Araneomorphae</taxon>
        <taxon>Entelegynae</taxon>
        <taxon>Araneoidea</taxon>
        <taxon>Araneidae</taxon>
        <taxon>Caerostris</taxon>
    </lineage>
</organism>
<comment type="caution">
    <text evidence="2">The sequence shown here is derived from an EMBL/GenBank/DDBJ whole genome shotgun (WGS) entry which is preliminary data.</text>
</comment>
<reference evidence="2 3" key="1">
    <citation type="submission" date="2021-06" db="EMBL/GenBank/DDBJ databases">
        <title>Caerostris darwini draft genome.</title>
        <authorList>
            <person name="Kono N."/>
            <person name="Arakawa K."/>
        </authorList>
    </citation>
    <scope>NUCLEOTIDE SEQUENCE [LARGE SCALE GENOMIC DNA]</scope>
</reference>
<protein>
    <submittedName>
        <fullName evidence="2">Uncharacterized protein</fullName>
    </submittedName>
</protein>
<accession>A0AAV4WEI6</accession>
<feature type="transmembrane region" description="Helical" evidence="1">
    <location>
        <begin position="82"/>
        <end position="104"/>
    </location>
</feature>
<keyword evidence="1" id="KW-1133">Transmembrane helix</keyword>
<evidence type="ECO:0000313" key="2">
    <source>
        <dbReference type="EMBL" id="GIY80239.1"/>
    </source>
</evidence>
<keyword evidence="3" id="KW-1185">Reference proteome</keyword>